<keyword evidence="7 9" id="KW-1133">Transmembrane helix</keyword>
<evidence type="ECO:0000256" key="5">
    <source>
        <dbReference type="ARBA" id="ARBA00022692"/>
    </source>
</evidence>
<comment type="subcellular location">
    <subcellularLocation>
        <location evidence="1 9">Cell membrane</location>
        <topology evidence="1 9">Multi-pass membrane protein</topology>
    </subcellularLocation>
</comment>
<gene>
    <name evidence="11" type="primary">glnM</name>
    <name evidence="11" type="ORF">EAL2_c13990</name>
</gene>
<evidence type="ECO:0000256" key="3">
    <source>
        <dbReference type="ARBA" id="ARBA00022448"/>
    </source>
</evidence>
<feature type="transmembrane region" description="Helical" evidence="9">
    <location>
        <begin position="243"/>
        <end position="260"/>
    </location>
</feature>
<dbReference type="GO" id="GO:0022857">
    <property type="term" value="F:transmembrane transporter activity"/>
    <property type="evidence" value="ECO:0007669"/>
    <property type="project" value="InterPro"/>
</dbReference>
<dbReference type="Gene3D" id="1.10.3720.10">
    <property type="entry name" value="MetI-like"/>
    <property type="match status" value="1"/>
</dbReference>
<dbReference type="NCBIfam" id="TIGR01726">
    <property type="entry name" value="HEQRo_perm_3TM"/>
    <property type="match status" value="1"/>
</dbReference>
<evidence type="ECO:0000313" key="12">
    <source>
        <dbReference type="Proteomes" id="UP000019591"/>
    </source>
</evidence>
<evidence type="ECO:0000256" key="2">
    <source>
        <dbReference type="ARBA" id="ARBA00010072"/>
    </source>
</evidence>
<keyword evidence="8 9" id="KW-0472">Membrane</keyword>
<dbReference type="AlphaFoldDB" id="W8T4M0"/>
<evidence type="ECO:0000256" key="8">
    <source>
        <dbReference type="ARBA" id="ARBA00023136"/>
    </source>
</evidence>
<keyword evidence="12" id="KW-1185">Reference proteome</keyword>
<accession>W8T4M0</accession>
<evidence type="ECO:0000256" key="1">
    <source>
        <dbReference type="ARBA" id="ARBA00004651"/>
    </source>
</evidence>
<dbReference type="GO" id="GO:0043190">
    <property type="term" value="C:ATP-binding cassette (ABC) transporter complex"/>
    <property type="evidence" value="ECO:0007669"/>
    <property type="project" value="InterPro"/>
</dbReference>
<name>W8T4M0_PEPAC</name>
<feature type="transmembrane region" description="Helical" evidence="9">
    <location>
        <begin position="70"/>
        <end position="97"/>
    </location>
</feature>
<protein>
    <submittedName>
        <fullName evidence="11">Amino acid ABC transporter membrane protein, PAAT family</fullName>
    </submittedName>
</protein>
<dbReference type="InterPro" id="IPR000515">
    <property type="entry name" value="MetI-like"/>
</dbReference>
<proteinExistence type="inferred from homology"/>
<evidence type="ECO:0000256" key="6">
    <source>
        <dbReference type="ARBA" id="ARBA00022970"/>
    </source>
</evidence>
<dbReference type="CDD" id="cd06261">
    <property type="entry name" value="TM_PBP2"/>
    <property type="match status" value="1"/>
</dbReference>
<dbReference type="InterPro" id="IPR035906">
    <property type="entry name" value="MetI-like_sf"/>
</dbReference>
<dbReference type="Proteomes" id="UP000019591">
    <property type="component" value="Chromosome"/>
</dbReference>
<dbReference type="eggNOG" id="COG0765">
    <property type="taxonomic scope" value="Bacteria"/>
</dbReference>
<dbReference type="GO" id="GO:0006865">
    <property type="term" value="P:amino acid transport"/>
    <property type="evidence" value="ECO:0007669"/>
    <property type="project" value="UniProtKB-KW"/>
</dbReference>
<reference evidence="11 12" key="1">
    <citation type="journal article" date="2014" name="Genome Announc.">
        <title>Complete Genome Sequence of Amino Acid-Utilizing Eubacterium acidaminophilum al-2 (DSM 3953).</title>
        <authorList>
            <person name="Poehlein A."/>
            <person name="Andreesen J.R."/>
            <person name="Daniel R."/>
        </authorList>
    </citation>
    <scope>NUCLEOTIDE SEQUENCE [LARGE SCALE GENOMIC DNA]</scope>
    <source>
        <strain evidence="11 12">DSM 3953</strain>
    </source>
</reference>
<sequence>MDKHNKKSISKFLNVFWTEGNPDSNLHSIKRLVNTALIALMLATVLLYSFSKLNYNMRPETIYEYRYKFYTGFGMTVVISLFSLVLSLCIGTFFAVARKSRFLPLHYLSKFYVEIIRGTPLLVQIYVFFYIIATAFSLENRYVLGIVILSIFSGAYVTEIIRAGVESIEKSQIETARSLGFTSFQRYRFIIIPQVIRRIMPPLAGQFASLVKDSSLLSVIAVSEFTKNVQEVDSINFASIENYIALAIGYILLTFPISIISKKLERKFYYES</sequence>
<feature type="transmembrane region" description="Helical" evidence="9">
    <location>
        <begin position="118"/>
        <end position="136"/>
    </location>
</feature>
<dbReference type="InterPro" id="IPR010065">
    <property type="entry name" value="AA_ABC_transptr_permease_3TM"/>
</dbReference>
<evidence type="ECO:0000256" key="7">
    <source>
        <dbReference type="ARBA" id="ARBA00022989"/>
    </source>
</evidence>
<feature type="transmembrane region" description="Helical" evidence="9">
    <location>
        <begin position="142"/>
        <end position="161"/>
    </location>
</feature>
<dbReference type="KEGG" id="eac:EAL2_c13990"/>
<comment type="similarity">
    <text evidence="2">Belongs to the binding-protein-dependent transport system permease family. HisMQ subfamily.</text>
</comment>
<keyword evidence="6" id="KW-0029">Amino-acid transport</keyword>
<dbReference type="RefSeq" id="WP_051489111.1">
    <property type="nucleotide sequence ID" value="NZ_CP007452.1"/>
</dbReference>
<dbReference type="STRING" id="1286171.EAL2_c13990"/>
<keyword evidence="3 9" id="KW-0813">Transport</keyword>
<evidence type="ECO:0000256" key="9">
    <source>
        <dbReference type="RuleBase" id="RU363032"/>
    </source>
</evidence>
<dbReference type="OrthoDB" id="9787841at2"/>
<dbReference type="PANTHER" id="PTHR30614">
    <property type="entry name" value="MEMBRANE COMPONENT OF AMINO ACID ABC TRANSPORTER"/>
    <property type="match status" value="1"/>
</dbReference>
<dbReference type="Pfam" id="PF00528">
    <property type="entry name" value="BPD_transp_1"/>
    <property type="match status" value="1"/>
</dbReference>
<evidence type="ECO:0000313" key="11">
    <source>
        <dbReference type="EMBL" id="AHM56694.1"/>
    </source>
</evidence>
<keyword evidence="4" id="KW-1003">Cell membrane</keyword>
<dbReference type="PROSITE" id="PS50928">
    <property type="entry name" value="ABC_TM1"/>
    <property type="match status" value="1"/>
</dbReference>
<evidence type="ECO:0000256" key="4">
    <source>
        <dbReference type="ARBA" id="ARBA00022475"/>
    </source>
</evidence>
<dbReference type="PANTHER" id="PTHR30614:SF20">
    <property type="entry name" value="GLUTAMINE TRANSPORT SYSTEM PERMEASE PROTEIN GLNP"/>
    <property type="match status" value="1"/>
</dbReference>
<organism evidence="11 12">
    <name type="scientific">Peptoclostridium acidaminophilum DSM 3953</name>
    <dbReference type="NCBI Taxonomy" id="1286171"/>
    <lineage>
        <taxon>Bacteria</taxon>
        <taxon>Bacillati</taxon>
        <taxon>Bacillota</taxon>
        <taxon>Clostridia</taxon>
        <taxon>Peptostreptococcales</taxon>
        <taxon>Peptoclostridiaceae</taxon>
        <taxon>Peptoclostridium</taxon>
    </lineage>
</organism>
<dbReference type="PATRIC" id="fig|1286171.3.peg.1349"/>
<dbReference type="SUPFAM" id="SSF161098">
    <property type="entry name" value="MetI-like"/>
    <property type="match status" value="1"/>
</dbReference>
<keyword evidence="5 9" id="KW-0812">Transmembrane</keyword>
<dbReference type="EMBL" id="CP007452">
    <property type="protein sequence ID" value="AHM56694.1"/>
    <property type="molecule type" value="Genomic_DNA"/>
</dbReference>
<dbReference type="InterPro" id="IPR043429">
    <property type="entry name" value="ArtM/GltK/GlnP/TcyL/YhdX-like"/>
</dbReference>
<dbReference type="HOGENOM" id="CLU_019602_1_1_9"/>
<feature type="transmembrane region" description="Helical" evidence="9">
    <location>
        <begin position="32"/>
        <end position="50"/>
    </location>
</feature>
<evidence type="ECO:0000259" key="10">
    <source>
        <dbReference type="PROSITE" id="PS50928"/>
    </source>
</evidence>
<feature type="domain" description="ABC transmembrane type-1" evidence="10">
    <location>
        <begin position="73"/>
        <end position="261"/>
    </location>
</feature>